<dbReference type="InterPro" id="IPR011989">
    <property type="entry name" value="ARM-like"/>
</dbReference>
<dbReference type="PANTHER" id="PTHR23315">
    <property type="entry name" value="U BOX DOMAIN-CONTAINING"/>
    <property type="match status" value="1"/>
</dbReference>
<dbReference type="Gene3D" id="3.30.40.10">
    <property type="entry name" value="Zinc/RING finger domain, C3HC4 (zinc finger)"/>
    <property type="match status" value="1"/>
</dbReference>
<evidence type="ECO:0000256" key="2">
    <source>
        <dbReference type="ARBA" id="ARBA00004906"/>
    </source>
</evidence>
<proteinExistence type="predicted"/>
<evidence type="ECO:0000313" key="9">
    <source>
        <dbReference type="Proteomes" id="UP001642487"/>
    </source>
</evidence>
<evidence type="ECO:0000256" key="5">
    <source>
        <dbReference type="ARBA" id="ARBA00022737"/>
    </source>
</evidence>
<dbReference type="EC" id="2.3.2.27" evidence="3"/>
<name>A0ABP0YTJ2_9ROSI</name>
<gene>
    <name evidence="8" type="ORF">CITCOLO1_LOCUS15840</name>
</gene>
<evidence type="ECO:0000259" key="7">
    <source>
        <dbReference type="PROSITE" id="PS51698"/>
    </source>
</evidence>
<comment type="catalytic activity">
    <reaction evidence="1">
        <text>S-ubiquitinyl-[E2 ubiquitin-conjugating enzyme]-L-cysteine + [acceptor protein]-L-lysine = [E2 ubiquitin-conjugating enzyme]-L-cysteine + N(6)-ubiquitinyl-[acceptor protein]-L-lysine.</text>
        <dbReference type="EC" id="2.3.2.27"/>
    </reaction>
</comment>
<organism evidence="8 9">
    <name type="scientific">Citrullus colocynthis</name>
    <name type="common">colocynth</name>
    <dbReference type="NCBI Taxonomy" id="252529"/>
    <lineage>
        <taxon>Eukaryota</taxon>
        <taxon>Viridiplantae</taxon>
        <taxon>Streptophyta</taxon>
        <taxon>Embryophyta</taxon>
        <taxon>Tracheophyta</taxon>
        <taxon>Spermatophyta</taxon>
        <taxon>Magnoliopsida</taxon>
        <taxon>eudicotyledons</taxon>
        <taxon>Gunneridae</taxon>
        <taxon>Pentapetalae</taxon>
        <taxon>rosids</taxon>
        <taxon>fabids</taxon>
        <taxon>Cucurbitales</taxon>
        <taxon>Cucurbitaceae</taxon>
        <taxon>Benincaseae</taxon>
        <taxon>Citrullus</taxon>
    </lineage>
</organism>
<evidence type="ECO:0000256" key="1">
    <source>
        <dbReference type="ARBA" id="ARBA00000900"/>
    </source>
</evidence>
<accession>A0ABP0YTJ2</accession>
<sequence>MAKTGVFDSDPAVMGKATELKRELHRLIVAIIDDDNYSTDTIDNAKEILSALKELKLRKRSRSSSNLFENLICPEEFRCPLSRELMRDPVIVSTGETYDRPFIQKWLKSGNRTCPRTQQVLSHTNLTPNHLIRQMIAQWCATRGIELQDRIRVHYLDDDVITEADRDRFLTLIEKMSMTISEQKAAAKELRMLTKRMPSFRALFGESLDAISLLLSPLCGDKSQSIGVHTDLQEDVITTVLNLSIHDNNKKLVAETPKVIPLLMEALRSGTMETRSNAAAALFTLSALDSNKAIIGKAGALQPLIDLLDEGHPLSIKDAASAIFNLCIIHENKARAVRDGAVRVLLKKIMNQMHVDELLAILAMLSCHQKAIEEIGELGAVPYLLRIIRESSCSRNKENCIVIIHAICLNDRTKWKDMREEEKCYRTISELAQNGTSRAKRKASGILERLNRVVNVTHTA</sequence>
<dbReference type="Proteomes" id="UP001642487">
    <property type="component" value="Chromosome 6"/>
</dbReference>
<dbReference type="InterPro" id="IPR045210">
    <property type="entry name" value="RING-Ubox_PUB"/>
</dbReference>
<keyword evidence="6" id="KW-0833">Ubl conjugation pathway</keyword>
<keyword evidence="4" id="KW-0808">Transferase</keyword>
<dbReference type="Pfam" id="PF04564">
    <property type="entry name" value="U-box"/>
    <property type="match status" value="1"/>
</dbReference>
<evidence type="ECO:0000256" key="4">
    <source>
        <dbReference type="ARBA" id="ARBA00022679"/>
    </source>
</evidence>
<keyword evidence="9" id="KW-1185">Reference proteome</keyword>
<dbReference type="InterPro" id="IPR003613">
    <property type="entry name" value="Ubox_domain"/>
</dbReference>
<keyword evidence="5" id="KW-0677">Repeat</keyword>
<feature type="domain" description="U-box" evidence="7">
    <location>
        <begin position="72"/>
        <end position="146"/>
    </location>
</feature>
<dbReference type="InterPro" id="IPR058678">
    <property type="entry name" value="ARM_PUB"/>
</dbReference>
<dbReference type="PANTHER" id="PTHR23315:SF253">
    <property type="entry name" value="U-BOX DOMAIN-CONTAINING PROTEIN 9"/>
    <property type="match status" value="1"/>
</dbReference>
<reference evidence="8 9" key="1">
    <citation type="submission" date="2024-03" db="EMBL/GenBank/DDBJ databases">
        <authorList>
            <person name="Gkanogiannis A."/>
            <person name="Becerra Lopez-Lavalle L."/>
        </authorList>
    </citation>
    <scope>NUCLEOTIDE SEQUENCE [LARGE SCALE GENOMIC DNA]</scope>
</reference>
<dbReference type="SMART" id="SM00504">
    <property type="entry name" value="Ubox"/>
    <property type="match status" value="1"/>
</dbReference>
<evidence type="ECO:0000256" key="3">
    <source>
        <dbReference type="ARBA" id="ARBA00012483"/>
    </source>
</evidence>
<evidence type="ECO:0000313" key="8">
    <source>
        <dbReference type="EMBL" id="CAK9323649.1"/>
    </source>
</evidence>
<dbReference type="SUPFAM" id="SSF57850">
    <property type="entry name" value="RING/U-box"/>
    <property type="match status" value="1"/>
</dbReference>
<dbReference type="PROSITE" id="PS51698">
    <property type="entry name" value="U_BOX"/>
    <property type="match status" value="1"/>
</dbReference>
<comment type="pathway">
    <text evidence="2">Protein modification; protein ubiquitination.</text>
</comment>
<dbReference type="InterPro" id="IPR000225">
    <property type="entry name" value="Armadillo"/>
</dbReference>
<dbReference type="InterPro" id="IPR016024">
    <property type="entry name" value="ARM-type_fold"/>
</dbReference>
<dbReference type="CDD" id="cd16664">
    <property type="entry name" value="RING-Ubox_PUB"/>
    <property type="match status" value="1"/>
</dbReference>
<evidence type="ECO:0000256" key="6">
    <source>
        <dbReference type="ARBA" id="ARBA00022786"/>
    </source>
</evidence>
<dbReference type="SUPFAM" id="SSF48371">
    <property type="entry name" value="ARM repeat"/>
    <property type="match status" value="1"/>
</dbReference>
<dbReference type="Gene3D" id="1.25.10.10">
    <property type="entry name" value="Leucine-rich Repeat Variant"/>
    <property type="match status" value="1"/>
</dbReference>
<protein>
    <recommendedName>
        <fullName evidence="3">RING-type E3 ubiquitin transferase</fullName>
        <ecNumber evidence="3">2.3.2.27</ecNumber>
    </recommendedName>
</protein>
<dbReference type="Pfam" id="PF25598">
    <property type="entry name" value="ARM_PUB"/>
    <property type="match status" value="1"/>
</dbReference>
<dbReference type="SMART" id="SM00185">
    <property type="entry name" value="ARM"/>
    <property type="match status" value="3"/>
</dbReference>
<dbReference type="InterPro" id="IPR013083">
    <property type="entry name" value="Znf_RING/FYVE/PHD"/>
</dbReference>
<dbReference type="EMBL" id="OZ021740">
    <property type="protein sequence ID" value="CAK9323649.1"/>
    <property type="molecule type" value="Genomic_DNA"/>
</dbReference>